<dbReference type="Proteomes" id="UP000223749">
    <property type="component" value="Chromosome"/>
</dbReference>
<dbReference type="Gene3D" id="3.55.50.30">
    <property type="match status" value="1"/>
</dbReference>
<proteinExistence type="predicted"/>
<dbReference type="InterPro" id="IPR032508">
    <property type="entry name" value="FecR_C"/>
</dbReference>
<protein>
    <recommendedName>
        <fullName evidence="5">Iron dicitrate transport regulator FecR</fullName>
    </recommendedName>
</protein>
<dbReference type="InterPro" id="IPR012373">
    <property type="entry name" value="Ferrdict_sens_TM"/>
</dbReference>
<accession>A0A2D1U8H4</accession>
<evidence type="ECO:0000313" key="3">
    <source>
        <dbReference type="EMBL" id="ATP57852.1"/>
    </source>
</evidence>
<dbReference type="OrthoDB" id="1119382at2"/>
<dbReference type="RefSeq" id="WP_099439764.1">
    <property type="nucleotide sequence ID" value="NZ_CP024091.1"/>
</dbReference>
<evidence type="ECO:0000313" key="4">
    <source>
        <dbReference type="Proteomes" id="UP000223749"/>
    </source>
</evidence>
<reference evidence="3 4" key="1">
    <citation type="submission" date="2017-10" db="EMBL/GenBank/DDBJ databases">
        <title>Whole genome of Pedobacter ginsengisoli T01R-27 isolated from tomato rhizosphere.</title>
        <authorList>
            <person name="Weon H.-Y."/>
            <person name="Lee S.A."/>
            <person name="Sang M.K."/>
            <person name="Song J."/>
        </authorList>
    </citation>
    <scope>NUCLEOTIDE SEQUENCE [LARGE SCALE GENOMIC DNA]</scope>
    <source>
        <strain evidence="3 4">T01R-27</strain>
    </source>
</reference>
<keyword evidence="4" id="KW-1185">Reference proteome</keyword>
<dbReference type="EMBL" id="CP024091">
    <property type="protein sequence ID" value="ATP57852.1"/>
    <property type="molecule type" value="Genomic_DNA"/>
</dbReference>
<evidence type="ECO:0008006" key="5">
    <source>
        <dbReference type="Google" id="ProtNLM"/>
    </source>
</evidence>
<dbReference type="PANTHER" id="PTHR30273">
    <property type="entry name" value="PERIPLASMIC SIGNAL SENSOR AND SIGMA FACTOR ACTIVATOR FECR-RELATED"/>
    <property type="match status" value="1"/>
</dbReference>
<dbReference type="Gene3D" id="2.60.120.1440">
    <property type="match status" value="1"/>
</dbReference>
<gene>
    <name evidence="3" type="ORF">CPT03_15985</name>
</gene>
<evidence type="ECO:0000259" key="1">
    <source>
        <dbReference type="Pfam" id="PF04773"/>
    </source>
</evidence>
<dbReference type="PANTHER" id="PTHR30273:SF2">
    <property type="entry name" value="PROTEIN FECR"/>
    <property type="match status" value="1"/>
</dbReference>
<dbReference type="AlphaFoldDB" id="A0A2D1U8H4"/>
<dbReference type="KEGG" id="pgs:CPT03_15985"/>
<organism evidence="3 4">
    <name type="scientific">Pedobacter ginsengisoli</name>
    <dbReference type="NCBI Taxonomy" id="363852"/>
    <lineage>
        <taxon>Bacteria</taxon>
        <taxon>Pseudomonadati</taxon>
        <taxon>Bacteroidota</taxon>
        <taxon>Sphingobacteriia</taxon>
        <taxon>Sphingobacteriales</taxon>
        <taxon>Sphingobacteriaceae</taxon>
        <taxon>Pedobacter</taxon>
    </lineage>
</organism>
<feature type="domain" description="FecR protein" evidence="1">
    <location>
        <begin position="123"/>
        <end position="211"/>
    </location>
</feature>
<evidence type="ECO:0000259" key="2">
    <source>
        <dbReference type="Pfam" id="PF16344"/>
    </source>
</evidence>
<dbReference type="InterPro" id="IPR006860">
    <property type="entry name" value="FecR"/>
</dbReference>
<dbReference type="Pfam" id="PF16344">
    <property type="entry name" value="FecR_C"/>
    <property type="match status" value="1"/>
</dbReference>
<name>A0A2D1U8H4_9SPHI</name>
<sequence>MNKLLLKKYLNNTCTDEELEQVRQFLRQPESADLFRSVLNEAWNEMEEPELDLHAMASYRQQIMQKLQNNNESVPKITKFRPTHLLKYAAILILPLVFGLYHLSKSKKETVAKVALIESYNPKGQRSIVTLSDGTLIYLGSNSKIRYPKIFSNVREMELIGEAFFRVKRDPSRPFIIHTNTVQTKVLGTSFKIEAFKGSPIAVSVATGKVRVDRETTPNKKQLTSVAVLTPGNVVNWDEKTNKASLSTIDPHELEQWKDGNLIFSNQRLADVLAVLERCYNVKINVTSNSLSNFRINTTCSLNESITKVMDVLSKAADFKYKLDDDQIIISN</sequence>
<dbReference type="Pfam" id="PF04773">
    <property type="entry name" value="FecR"/>
    <property type="match status" value="1"/>
</dbReference>
<dbReference type="PIRSF" id="PIRSF018266">
    <property type="entry name" value="FecR"/>
    <property type="match status" value="1"/>
</dbReference>
<feature type="domain" description="Protein FecR C-terminal" evidence="2">
    <location>
        <begin position="262"/>
        <end position="330"/>
    </location>
</feature>
<dbReference type="GO" id="GO:0016989">
    <property type="term" value="F:sigma factor antagonist activity"/>
    <property type="evidence" value="ECO:0007669"/>
    <property type="project" value="TreeGrafter"/>
</dbReference>